<dbReference type="Pfam" id="PF00155">
    <property type="entry name" value="Aminotran_1_2"/>
    <property type="match status" value="1"/>
</dbReference>
<comment type="cofactor">
    <cofactor evidence="1">
        <name>pyridoxal 5'-phosphate</name>
        <dbReference type="ChEBI" id="CHEBI:597326"/>
    </cofactor>
</comment>
<keyword evidence="3 7" id="KW-0032">Aminotransferase</keyword>
<dbReference type="InterPro" id="IPR004839">
    <property type="entry name" value="Aminotransferase_I/II_large"/>
</dbReference>
<comment type="caution">
    <text evidence="7">The sequence shown here is derived from an EMBL/GenBank/DDBJ whole genome shotgun (WGS) entry which is preliminary data.</text>
</comment>
<evidence type="ECO:0000256" key="3">
    <source>
        <dbReference type="ARBA" id="ARBA00022576"/>
    </source>
</evidence>
<dbReference type="RefSeq" id="WP_243659330.1">
    <property type="nucleotide sequence ID" value="NZ_SLXQ01000030.1"/>
</dbReference>
<proteinExistence type="inferred from homology"/>
<dbReference type="GO" id="GO:0030170">
    <property type="term" value="F:pyridoxal phosphate binding"/>
    <property type="evidence" value="ECO:0007669"/>
    <property type="project" value="InterPro"/>
</dbReference>
<evidence type="ECO:0000256" key="2">
    <source>
        <dbReference type="ARBA" id="ARBA00007441"/>
    </source>
</evidence>
<dbReference type="CDD" id="cd00609">
    <property type="entry name" value="AAT_like"/>
    <property type="match status" value="1"/>
</dbReference>
<evidence type="ECO:0000313" key="7">
    <source>
        <dbReference type="EMBL" id="TCP39369.1"/>
    </source>
</evidence>
<evidence type="ECO:0000313" key="8">
    <source>
        <dbReference type="Proteomes" id="UP000294911"/>
    </source>
</evidence>
<evidence type="ECO:0000256" key="4">
    <source>
        <dbReference type="ARBA" id="ARBA00022679"/>
    </source>
</evidence>
<name>A0A4R2PTY5_9PSEU</name>
<dbReference type="InterPro" id="IPR015421">
    <property type="entry name" value="PyrdxlP-dep_Trfase_major"/>
</dbReference>
<sequence length="388" mass="41396">MQSQTPRFEAATRITDLWQNSLRPTTTRASDGVVSLAMGEPDFATPRMIVDAAIDALHNGHTHYTDFAGEGQLREALAQQASATAGRPYAPESIVVTHGASGGLASTILGLVNPGDRVVIPAPTYSLYADLVRLAGGIPIFVRIHDDFHLDAEGLADAMPGARMLVLCNPGNPTGAVLRRDELELVASLLRDTDTLLVVDEAYEALDWSEHGFVSALSIEALAERLVHVQTFSKTYAMTGWRVGHVTAPPEVINAIATAARTMNGAPNAAVQRAALAATQNGGRMLAEPMVAEYRKRRLLMLNSLDSIPGLSVQPPEGAFYLFLRYHSSIPSTKLTRLLGEAGVLVRAGAEYGPGGEGHLRLSYAAAPHAITTGCARLRAYFTDGPPK</sequence>
<dbReference type="Gene3D" id="3.40.640.10">
    <property type="entry name" value="Type I PLP-dependent aspartate aminotransferase-like (Major domain)"/>
    <property type="match status" value="1"/>
</dbReference>
<dbReference type="PANTHER" id="PTHR46383:SF1">
    <property type="entry name" value="ASPARTATE AMINOTRANSFERASE"/>
    <property type="match status" value="1"/>
</dbReference>
<dbReference type="GO" id="GO:0006520">
    <property type="term" value="P:amino acid metabolic process"/>
    <property type="evidence" value="ECO:0007669"/>
    <property type="project" value="InterPro"/>
</dbReference>
<dbReference type="AlphaFoldDB" id="A0A4R2PTY5"/>
<accession>A0A4R2PTY5</accession>
<protein>
    <submittedName>
        <fullName evidence="7">Aspartate aminotransferase</fullName>
    </submittedName>
</protein>
<reference evidence="7 8" key="1">
    <citation type="submission" date="2019-03" db="EMBL/GenBank/DDBJ databases">
        <title>Genomic Encyclopedia of Type Strains, Phase IV (KMG-IV): sequencing the most valuable type-strain genomes for metagenomic binning, comparative biology and taxonomic classification.</title>
        <authorList>
            <person name="Goeker M."/>
        </authorList>
    </citation>
    <scope>NUCLEOTIDE SEQUENCE [LARGE SCALE GENOMIC DNA]</scope>
    <source>
        <strain evidence="7 8">DSM 45765</strain>
    </source>
</reference>
<dbReference type="InterPro" id="IPR050596">
    <property type="entry name" value="AspAT/PAT-like"/>
</dbReference>
<comment type="similarity">
    <text evidence="2">Belongs to the class-I pyridoxal-phosphate-dependent aminotransferase family.</text>
</comment>
<dbReference type="SUPFAM" id="SSF53383">
    <property type="entry name" value="PLP-dependent transferases"/>
    <property type="match status" value="1"/>
</dbReference>
<organism evidence="7 8">
    <name type="scientific">Tamaricihabitans halophyticus</name>
    <dbReference type="NCBI Taxonomy" id="1262583"/>
    <lineage>
        <taxon>Bacteria</taxon>
        <taxon>Bacillati</taxon>
        <taxon>Actinomycetota</taxon>
        <taxon>Actinomycetes</taxon>
        <taxon>Pseudonocardiales</taxon>
        <taxon>Pseudonocardiaceae</taxon>
        <taxon>Tamaricihabitans</taxon>
    </lineage>
</organism>
<dbReference type="GO" id="GO:0008483">
    <property type="term" value="F:transaminase activity"/>
    <property type="evidence" value="ECO:0007669"/>
    <property type="project" value="UniProtKB-KW"/>
</dbReference>
<evidence type="ECO:0000256" key="5">
    <source>
        <dbReference type="ARBA" id="ARBA00022898"/>
    </source>
</evidence>
<keyword evidence="8" id="KW-1185">Reference proteome</keyword>
<keyword evidence="4 7" id="KW-0808">Transferase</keyword>
<dbReference type="PANTHER" id="PTHR46383">
    <property type="entry name" value="ASPARTATE AMINOTRANSFERASE"/>
    <property type="match status" value="1"/>
</dbReference>
<evidence type="ECO:0000256" key="1">
    <source>
        <dbReference type="ARBA" id="ARBA00001933"/>
    </source>
</evidence>
<dbReference type="Proteomes" id="UP000294911">
    <property type="component" value="Unassembled WGS sequence"/>
</dbReference>
<dbReference type="EMBL" id="SLXQ01000030">
    <property type="protein sequence ID" value="TCP39369.1"/>
    <property type="molecule type" value="Genomic_DNA"/>
</dbReference>
<keyword evidence="5" id="KW-0663">Pyridoxal phosphate</keyword>
<feature type="domain" description="Aminotransferase class I/classII large" evidence="6">
    <location>
        <begin position="33"/>
        <end position="368"/>
    </location>
</feature>
<dbReference type="InterPro" id="IPR015424">
    <property type="entry name" value="PyrdxlP-dep_Trfase"/>
</dbReference>
<evidence type="ECO:0000259" key="6">
    <source>
        <dbReference type="Pfam" id="PF00155"/>
    </source>
</evidence>
<gene>
    <name evidence="7" type="ORF">EV191_13017</name>
</gene>